<dbReference type="InterPro" id="IPR020103">
    <property type="entry name" value="PsdUridine_synth_cat_dom_sf"/>
</dbReference>
<organism evidence="8">
    <name type="scientific">uncultured Gemmatimonadaceae bacterium</name>
    <dbReference type="NCBI Taxonomy" id="246130"/>
    <lineage>
        <taxon>Bacteria</taxon>
        <taxon>Pseudomonadati</taxon>
        <taxon>Gemmatimonadota</taxon>
        <taxon>Gemmatimonadia</taxon>
        <taxon>Gemmatimonadales</taxon>
        <taxon>Gemmatimonadaceae</taxon>
        <taxon>environmental samples</taxon>
    </lineage>
</organism>
<evidence type="ECO:0000256" key="1">
    <source>
        <dbReference type="ARBA" id="ARBA00000385"/>
    </source>
</evidence>
<dbReference type="NCBIfam" id="TIGR00431">
    <property type="entry name" value="TruB"/>
    <property type="match status" value="1"/>
</dbReference>
<dbReference type="SUPFAM" id="SSF55120">
    <property type="entry name" value="Pseudouridine synthase"/>
    <property type="match status" value="1"/>
</dbReference>
<evidence type="ECO:0000256" key="2">
    <source>
        <dbReference type="ARBA" id="ARBA00005642"/>
    </source>
</evidence>
<dbReference type="EC" id="5.4.99.25" evidence="5"/>
<comment type="similarity">
    <text evidence="2 5">Belongs to the pseudouridine synthase TruB family. Type 1 subfamily.</text>
</comment>
<dbReference type="GO" id="GO:0003723">
    <property type="term" value="F:RNA binding"/>
    <property type="evidence" value="ECO:0007669"/>
    <property type="project" value="InterPro"/>
</dbReference>
<evidence type="ECO:0000259" key="7">
    <source>
        <dbReference type="Pfam" id="PF16198"/>
    </source>
</evidence>
<dbReference type="Pfam" id="PF16198">
    <property type="entry name" value="TruB_C_2"/>
    <property type="match status" value="1"/>
</dbReference>
<dbReference type="EMBL" id="CADCTX010000943">
    <property type="protein sequence ID" value="CAA9359943.1"/>
    <property type="molecule type" value="Genomic_DNA"/>
</dbReference>
<proteinExistence type="inferred from homology"/>
<name>A0A6J4MKW7_9BACT</name>
<feature type="active site" description="Nucleophile" evidence="5">
    <location>
        <position position="26"/>
    </location>
</feature>
<evidence type="ECO:0000256" key="5">
    <source>
        <dbReference type="HAMAP-Rule" id="MF_01080"/>
    </source>
</evidence>
<comment type="catalytic activity">
    <reaction evidence="1 5">
        <text>uridine(55) in tRNA = pseudouridine(55) in tRNA</text>
        <dbReference type="Rhea" id="RHEA:42532"/>
        <dbReference type="Rhea" id="RHEA-COMP:10101"/>
        <dbReference type="Rhea" id="RHEA-COMP:10102"/>
        <dbReference type="ChEBI" id="CHEBI:65314"/>
        <dbReference type="ChEBI" id="CHEBI:65315"/>
        <dbReference type="EC" id="5.4.99.25"/>
    </reaction>
</comment>
<dbReference type="InterPro" id="IPR032819">
    <property type="entry name" value="TruB_C"/>
</dbReference>
<dbReference type="GO" id="GO:0031119">
    <property type="term" value="P:tRNA pseudouridine synthesis"/>
    <property type="evidence" value="ECO:0007669"/>
    <property type="project" value="UniProtKB-UniRule"/>
</dbReference>
<evidence type="ECO:0000256" key="4">
    <source>
        <dbReference type="ARBA" id="ARBA00023235"/>
    </source>
</evidence>
<dbReference type="GO" id="GO:0160148">
    <property type="term" value="F:tRNA pseudouridine(55) synthase activity"/>
    <property type="evidence" value="ECO:0007669"/>
    <property type="project" value="UniProtKB-EC"/>
</dbReference>
<dbReference type="PANTHER" id="PTHR13767:SF2">
    <property type="entry name" value="PSEUDOURIDYLATE SYNTHASE TRUB1"/>
    <property type="match status" value="1"/>
</dbReference>
<gene>
    <name evidence="5" type="primary">truB</name>
    <name evidence="8" type="ORF">AVDCRST_MAG40-3416</name>
</gene>
<dbReference type="HAMAP" id="MF_01080">
    <property type="entry name" value="TruB_bact"/>
    <property type="match status" value="1"/>
</dbReference>
<accession>A0A6J4MKW7</accession>
<dbReference type="Gene3D" id="3.30.2350.10">
    <property type="entry name" value="Pseudouridine synthase"/>
    <property type="match status" value="1"/>
</dbReference>
<feature type="domain" description="tRNA pseudouridylate synthase B C-terminal" evidence="7">
    <location>
        <begin position="158"/>
        <end position="198"/>
    </location>
</feature>
<dbReference type="InterPro" id="IPR002501">
    <property type="entry name" value="PsdUridine_synth_N"/>
</dbReference>
<keyword evidence="3 5" id="KW-0819">tRNA processing</keyword>
<reference evidence="8" key="1">
    <citation type="submission" date="2020-02" db="EMBL/GenBank/DDBJ databases">
        <authorList>
            <person name="Meier V. D."/>
        </authorList>
    </citation>
    <scope>NUCLEOTIDE SEQUENCE</scope>
    <source>
        <strain evidence="8">AVDCRST_MAG40</strain>
    </source>
</reference>
<dbReference type="AlphaFoldDB" id="A0A6J4MKW7"/>
<dbReference type="CDD" id="cd02573">
    <property type="entry name" value="PseudoU_synth_EcTruB"/>
    <property type="match status" value="1"/>
</dbReference>
<dbReference type="GO" id="GO:1990481">
    <property type="term" value="P:mRNA pseudouridine synthesis"/>
    <property type="evidence" value="ECO:0007669"/>
    <property type="project" value="TreeGrafter"/>
</dbReference>
<dbReference type="Pfam" id="PF01509">
    <property type="entry name" value="TruB_N"/>
    <property type="match status" value="1"/>
</dbReference>
<sequence>MTSHDVVAAARRALREKRIGHAGTLDPFATGLLVLMVGRATRLLPHMSGDPKVYEAVIRFGSETTTADLHGEVVATAPVPTHEQLLAALPTLTGELDQIPPVYSAKRIGGQRAYDLARAGVAVEMRPARVRVDAWTPGRWDPPNFSAHITCGGGTYIRSLARDLGRLVGSAAHLVALRRLRSGPFDVAHATTLDALAAGGAAPLLAPRAALGEVAEQQLDAEDVARVARGIAVPATVPGDRVALLNAANGALVAYAERRAGLWQPRVVMRPADGG</sequence>
<evidence type="ECO:0000313" key="8">
    <source>
        <dbReference type="EMBL" id="CAA9359943.1"/>
    </source>
</evidence>
<evidence type="ECO:0000256" key="3">
    <source>
        <dbReference type="ARBA" id="ARBA00022694"/>
    </source>
</evidence>
<dbReference type="PANTHER" id="PTHR13767">
    <property type="entry name" value="TRNA-PSEUDOURIDINE SYNTHASE"/>
    <property type="match status" value="1"/>
</dbReference>
<keyword evidence="4 5" id="KW-0413">Isomerase</keyword>
<feature type="domain" description="Pseudouridine synthase II N-terminal" evidence="6">
    <location>
        <begin position="11"/>
        <end position="157"/>
    </location>
</feature>
<dbReference type="InterPro" id="IPR014780">
    <property type="entry name" value="tRNA_psdUridine_synth_TruB"/>
</dbReference>
<comment type="function">
    <text evidence="5">Responsible for synthesis of pseudouridine from uracil-55 in the psi GC loop of transfer RNAs.</text>
</comment>
<protein>
    <recommendedName>
        <fullName evidence="5">tRNA pseudouridine synthase B</fullName>
        <ecNumber evidence="5">5.4.99.25</ecNumber>
    </recommendedName>
    <alternativeName>
        <fullName evidence="5">tRNA pseudouridine(55) synthase</fullName>
        <shortName evidence="5">Psi55 synthase</shortName>
    </alternativeName>
    <alternativeName>
        <fullName evidence="5">tRNA pseudouridylate synthase</fullName>
    </alternativeName>
    <alternativeName>
        <fullName evidence="5">tRNA-uridine isomerase</fullName>
    </alternativeName>
</protein>
<evidence type="ECO:0000259" key="6">
    <source>
        <dbReference type="Pfam" id="PF01509"/>
    </source>
</evidence>